<sequence length="94" mass="10420">MEQKEITLDTPIQRGENTLNSLIIRSPKKAGHLRGLNTMDIVQMNVDTLIKLLPRITDLTEKEVNDMDPADLLKAGVVVVGFLMGSQQEAYLTA</sequence>
<comment type="caution">
    <text evidence="1">The sequence shown here is derived from an EMBL/GenBank/DDBJ whole genome shotgun (WGS) entry which is preliminary data.</text>
</comment>
<dbReference type="AlphaFoldDB" id="A0AA42R941"/>
<protein>
    <submittedName>
        <fullName evidence="1">Phage tail assembly protein</fullName>
    </submittedName>
</protein>
<dbReference type="RefSeq" id="WP_104452360.1">
    <property type="nucleotide sequence ID" value="NZ_BQVA01000003.1"/>
</dbReference>
<dbReference type="Proteomes" id="UP001160758">
    <property type="component" value="Unassembled WGS sequence"/>
</dbReference>
<proteinExistence type="predicted"/>
<dbReference type="Proteomes" id="UP001161704">
    <property type="component" value="Unassembled WGS sequence"/>
</dbReference>
<organism evidence="1 4">
    <name type="scientific">Aeromonas caviae</name>
    <name type="common">Aeromonas punctata</name>
    <dbReference type="NCBI Taxonomy" id="648"/>
    <lineage>
        <taxon>Bacteria</taxon>
        <taxon>Pseudomonadati</taxon>
        <taxon>Pseudomonadota</taxon>
        <taxon>Gammaproteobacteria</taxon>
        <taxon>Aeromonadales</taxon>
        <taxon>Aeromonadaceae</taxon>
        <taxon>Aeromonas</taxon>
    </lineage>
</organism>
<evidence type="ECO:0000313" key="1">
    <source>
        <dbReference type="EMBL" id="MDH1506301.1"/>
    </source>
</evidence>
<dbReference type="EMBL" id="JAOCIZ010000059">
    <property type="protein sequence ID" value="MDH1506301.1"/>
    <property type="molecule type" value="Genomic_DNA"/>
</dbReference>
<reference evidence="3" key="2">
    <citation type="submission" date="2023-11" db="EMBL/GenBank/DDBJ databases">
        <title>WGS of Aeromonas in Northern Israel.</title>
        <authorList>
            <person name="Hershko Y."/>
        </authorList>
    </citation>
    <scope>NUCLEOTIDE SEQUENCE</scope>
    <source>
        <strain evidence="3">77416</strain>
    </source>
</reference>
<dbReference type="InterPro" id="IPR019289">
    <property type="entry name" value="Phage_tail_E/E"/>
</dbReference>
<evidence type="ECO:0000313" key="3">
    <source>
        <dbReference type="EMBL" id="MDX7720476.1"/>
    </source>
</evidence>
<gene>
    <name evidence="2" type="ORF">N5I07_03345</name>
    <name evidence="1" type="ORF">N5I20_14650</name>
    <name evidence="3" type="ORF">SJS77_08295</name>
</gene>
<evidence type="ECO:0000313" key="2">
    <source>
        <dbReference type="EMBL" id="MDH1896651.1"/>
    </source>
</evidence>
<dbReference type="EMBL" id="JAOCFT010000001">
    <property type="protein sequence ID" value="MDH1896651.1"/>
    <property type="molecule type" value="Genomic_DNA"/>
</dbReference>
<name>A0AA42R941_AERCA</name>
<accession>A0AA42R941</accession>
<dbReference type="Proteomes" id="UP001277183">
    <property type="component" value="Unassembled WGS sequence"/>
</dbReference>
<dbReference type="EMBL" id="JAWZVU010000049">
    <property type="protein sequence ID" value="MDX7720476.1"/>
    <property type="molecule type" value="Genomic_DNA"/>
</dbReference>
<dbReference type="Pfam" id="PF10109">
    <property type="entry name" value="Phage_TAC_7"/>
    <property type="match status" value="1"/>
</dbReference>
<reference evidence="1" key="1">
    <citation type="submission" date="2022-09" db="EMBL/GenBank/DDBJ databases">
        <title>Intensive care unit water sources are persistently colonized with multi-drug resistant bacteria and are the site of extensive horizontal gene transfer of antibiotic resistance genes.</title>
        <authorList>
            <person name="Diorio-Toth L."/>
        </authorList>
    </citation>
    <scope>NUCLEOTIDE SEQUENCE</scope>
    <source>
        <strain evidence="1">GD03710</strain>
        <strain evidence="2">GD03796</strain>
    </source>
</reference>
<evidence type="ECO:0000313" key="4">
    <source>
        <dbReference type="Proteomes" id="UP001161704"/>
    </source>
</evidence>